<feature type="transmembrane region" description="Helical" evidence="1">
    <location>
        <begin position="12"/>
        <end position="31"/>
    </location>
</feature>
<evidence type="ECO:0000313" key="2">
    <source>
        <dbReference type="EMBL" id="MRX80921.1"/>
    </source>
</evidence>
<organism evidence="2 3">
    <name type="scientific">Eggerthella guodeyinii</name>
    <dbReference type="NCBI Taxonomy" id="2690837"/>
    <lineage>
        <taxon>Bacteria</taxon>
        <taxon>Bacillati</taxon>
        <taxon>Actinomycetota</taxon>
        <taxon>Coriobacteriia</taxon>
        <taxon>Eggerthellales</taxon>
        <taxon>Eggerthellaceae</taxon>
        <taxon>Eggerthella</taxon>
    </lineage>
</organism>
<sequence length="81" mass="8450">MKELPGLAKAGYFLIGLFGGFPGVLLLWFVGKDGWGWSEGGKKFAWIGCLFFVIVAIIMTATGGLLAVLAALTGNATVNVS</sequence>
<name>A0A6N7RIV8_9ACTN</name>
<comment type="caution">
    <text evidence="2">The sequence shown here is derived from an EMBL/GenBank/DDBJ whole genome shotgun (WGS) entry which is preliminary data.</text>
</comment>
<keyword evidence="1" id="KW-0812">Transmembrane</keyword>
<accession>A0A6N7RIV8</accession>
<feature type="transmembrane region" description="Helical" evidence="1">
    <location>
        <begin position="43"/>
        <end position="72"/>
    </location>
</feature>
<dbReference type="Proteomes" id="UP000438093">
    <property type="component" value="Unassembled WGS sequence"/>
</dbReference>
<dbReference type="EMBL" id="VTFY01000001">
    <property type="protein sequence ID" value="MRX80921.1"/>
    <property type="molecule type" value="Genomic_DNA"/>
</dbReference>
<gene>
    <name evidence="2" type="ORF">GJG86_00180</name>
</gene>
<proteinExistence type="predicted"/>
<protein>
    <submittedName>
        <fullName evidence="2">Uncharacterized protein</fullName>
    </submittedName>
</protein>
<dbReference type="RefSeq" id="WP_154331855.1">
    <property type="nucleotide sequence ID" value="NZ_VTFY01000001.1"/>
</dbReference>
<keyword evidence="1" id="KW-1133">Transmembrane helix</keyword>
<keyword evidence="1" id="KW-0472">Membrane</keyword>
<evidence type="ECO:0000313" key="3">
    <source>
        <dbReference type="Proteomes" id="UP000438093"/>
    </source>
</evidence>
<dbReference type="AlphaFoldDB" id="A0A6N7RIV8"/>
<reference evidence="3" key="1">
    <citation type="submission" date="2019-08" db="EMBL/GenBank/DDBJ databases">
        <title>Arthrobacter sp. nov., isolated from plateau pika and Tibetan wild ass.</title>
        <authorList>
            <person name="Ge Y."/>
        </authorList>
    </citation>
    <scope>NUCLEOTIDE SEQUENCE [LARGE SCALE GENOMIC DNA]</scope>
    <source>
        <strain evidence="3">HF-4214</strain>
    </source>
</reference>
<evidence type="ECO:0000256" key="1">
    <source>
        <dbReference type="SAM" id="Phobius"/>
    </source>
</evidence>
<keyword evidence="3" id="KW-1185">Reference proteome</keyword>